<gene>
    <name evidence="4" type="ORF">FAD_0346</name>
    <name evidence="5" type="ORF">HLB00_01455</name>
</gene>
<feature type="domain" description="Mechanosensitive ion channel MscS" evidence="2">
    <location>
        <begin position="137"/>
        <end position="204"/>
    </location>
</feature>
<dbReference type="STRING" id="74969.FAD_0346"/>
<dbReference type="EMBL" id="CP015363">
    <property type="protein sequence ID" value="ARD84267.1"/>
    <property type="molecule type" value="Genomic_DNA"/>
</dbReference>
<dbReference type="KEGG" id="fai:FAD_0346"/>
<dbReference type="OrthoDB" id="34502at2157"/>
<dbReference type="RefSeq" id="WP_009887365.1">
    <property type="nucleotide sequence ID" value="NZ_CP015363.1"/>
</dbReference>
<feature type="transmembrane region" description="Helical" evidence="1">
    <location>
        <begin position="52"/>
        <end position="77"/>
    </location>
</feature>
<name>A0A1V0N2D8_9ARCH</name>
<feature type="domain" description="Mechanosensitive ion channel transmembrane helices 2/3" evidence="3">
    <location>
        <begin position="95"/>
        <end position="135"/>
    </location>
</feature>
<feature type="transmembrane region" description="Helical" evidence="1">
    <location>
        <begin position="89"/>
        <end position="108"/>
    </location>
</feature>
<evidence type="ECO:0000313" key="6">
    <source>
        <dbReference type="Proteomes" id="UP000192050"/>
    </source>
</evidence>
<dbReference type="InterPro" id="IPR006685">
    <property type="entry name" value="MscS_channel_2nd"/>
</dbReference>
<evidence type="ECO:0000259" key="2">
    <source>
        <dbReference type="Pfam" id="PF00924"/>
    </source>
</evidence>
<evidence type="ECO:0000313" key="5">
    <source>
        <dbReference type="EMBL" id="NOL59504.1"/>
    </source>
</evidence>
<dbReference type="PANTHER" id="PTHR30221">
    <property type="entry name" value="SMALL-CONDUCTANCE MECHANOSENSITIVE CHANNEL"/>
    <property type="match status" value="1"/>
</dbReference>
<dbReference type="Proteomes" id="UP000192050">
    <property type="component" value="Chromosome"/>
</dbReference>
<evidence type="ECO:0000259" key="3">
    <source>
        <dbReference type="Pfam" id="PF21088"/>
    </source>
</evidence>
<keyword evidence="1" id="KW-1133">Transmembrane helix</keyword>
<dbReference type="Proteomes" id="UP000546917">
    <property type="component" value="Unassembled WGS sequence"/>
</dbReference>
<dbReference type="PANTHER" id="PTHR30221:SF1">
    <property type="entry name" value="SMALL-CONDUCTANCE MECHANOSENSITIVE CHANNEL"/>
    <property type="match status" value="1"/>
</dbReference>
<dbReference type="GeneID" id="16025511"/>
<organism evidence="4 6">
    <name type="scientific">Ferroplasma acidiphilum</name>
    <dbReference type="NCBI Taxonomy" id="74969"/>
    <lineage>
        <taxon>Archaea</taxon>
        <taxon>Methanobacteriati</taxon>
        <taxon>Thermoplasmatota</taxon>
        <taxon>Thermoplasmata</taxon>
        <taxon>Thermoplasmatales</taxon>
        <taxon>Ferroplasmaceae</taxon>
        <taxon>Ferroplasma</taxon>
    </lineage>
</organism>
<keyword evidence="1" id="KW-0812">Transmembrane</keyword>
<feature type="transmembrane region" description="Helical" evidence="1">
    <location>
        <begin position="15"/>
        <end position="40"/>
    </location>
</feature>
<keyword evidence="6" id="KW-1185">Reference proteome</keyword>
<evidence type="ECO:0000256" key="1">
    <source>
        <dbReference type="SAM" id="Phobius"/>
    </source>
</evidence>
<sequence length="393" mass="43513">MAIDKHKLGKMRNEVLKIVVEVIIGIVLALLAGFAIDIVINKFLPQYKSYQPFIVEAVHAVIILIIGFLVVGSFLKYLKEALIKTNRSLYGVSLIIRIVFYIIILALVMSAFHISVTGILAGSAIGGVVLGLAVQTVASNLLSSIFATSTNTIKYGEVISVNSWVWSIETTGKIIDVKTLFSQMLTKDNNIIYLPNSEILGNSVITEFRTKNGSYTYPLNITVQADVPADQILSQIKENNDFSDIKFFLSTKNGVSNTFEALIVFNEVTELNEKIARANNALDSAYWNIKSKFNVLGPNAMWESPENVYPLTVTLNSDVPSEKLIDEAIKQIPNSEVILLTRGASTNVYLAKVKIAGKEVDKVINDTNLSFERIYNKLKADNDNTHKDDTKKQ</sequence>
<accession>A0A1V0N2D8</accession>
<dbReference type="GO" id="GO:0008381">
    <property type="term" value="F:mechanosensitive monoatomic ion channel activity"/>
    <property type="evidence" value="ECO:0007669"/>
    <property type="project" value="InterPro"/>
</dbReference>
<dbReference type="Pfam" id="PF00924">
    <property type="entry name" value="MS_channel_2nd"/>
    <property type="match status" value="1"/>
</dbReference>
<dbReference type="AlphaFoldDB" id="A0A1V0N2D8"/>
<reference evidence="5 7" key="2">
    <citation type="submission" date="2020-05" db="EMBL/GenBank/DDBJ databases">
        <authorList>
            <person name="Zhang R."/>
        </authorList>
    </citation>
    <scope>NUCLEOTIDE SEQUENCE [LARGE SCALE GENOMIC DNA]</scope>
    <source>
        <strain evidence="5 7">DSM 28986</strain>
    </source>
</reference>
<reference evidence="4 6" key="1">
    <citation type="submission" date="2011-10" db="EMBL/GenBank/DDBJ databases">
        <title>Metabolic and evolutionary patterns in the extreme acidophile Ferroplasma acidiphilum.</title>
        <authorList>
            <person name="Golyshina O.V."/>
            <person name="Kozyavkin S.A."/>
            <person name="Tatusov R.L."/>
            <person name="Slesarev A.I."/>
            <person name="Golyshin P.N."/>
        </authorList>
    </citation>
    <scope>NUCLEOTIDE SEQUENCE [LARGE SCALE GENOMIC DNA]</scope>
    <source>
        <strain evidence="4">Berkeley</strain>
        <strain evidence="6">Y</strain>
    </source>
</reference>
<dbReference type="Gene3D" id="1.10.287.1260">
    <property type="match status" value="1"/>
</dbReference>
<evidence type="ECO:0000313" key="7">
    <source>
        <dbReference type="Proteomes" id="UP000546917"/>
    </source>
</evidence>
<dbReference type="SUPFAM" id="SSF50182">
    <property type="entry name" value="Sm-like ribonucleoproteins"/>
    <property type="match status" value="1"/>
</dbReference>
<keyword evidence="1" id="KW-0472">Membrane</keyword>
<dbReference type="SUPFAM" id="SSF82861">
    <property type="entry name" value="Mechanosensitive channel protein MscS (YggB), transmembrane region"/>
    <property type="match status" value="1"/>
</dbReference>
<dbReference type="GO" id="GO:0016020">
    <property type="term" value="C:membrane"/>
    <property type="evidence" value="ECO:0007669"/>
    <property type="project" value="InterPro"/>
</dbReference>
<dbReference type="InterPro" id="IPR010920">
    <property type="entry name" value="LSM_dom_sf"/>
</dbReference>
<dbReference type="InterPro" id="IPR011014">
    <property type="entry name" value="MscS_channel_TM-2"/>
</dbReference>
<dbReference type="Pfam" id="PF21088">
    <property type="entry name" value="MS_channel_1st"/>
    <property type="match status" value="1"/>
</dbReference>
<proteinExistence type="predicted"/>
<dbReference type="InterPro" id="IPR049142">
    <property type="entry name" value="MS_channel_1st"/>
</dbReference>
<dbReference type="EMBL" id="JABGBP010000040">
    <property type="protein sequence ID" value="NOL59504.1"/>
    <property type="molecule type" value="Genomic_DNA"/>
</dbReference>
<protein>
    <submittedName>
        <fullName evidence="4 5">Mechanosensitive ion channel</fullName>
    </submittedName>
</protein>
<dbReference type="InterPro" id="IPR045275">
    <property type="entry name" value="MscS_archaea/bacteria_type"/>
</dbReference>
<evidence type="ECO:0000313" key="4">
    <source>
        <dbReference type="EMBL" id="ARD84267.1"/>
    </source>
</evidence>